<dbReference type="SMART" id="SM00228">
    <property type="entry name" value="PDZ"/>
    <property type="match status" value="1"/>
</dbReference>
<evidence type="ECO:0000313" key="10">
    <source>
        <dbReference type="EMBL" id="AGH95009.1"/>
    </source>
</evidence>
<dbReference type="InterPro" id="IPR029045">
    <property type="entry name" value="ClpP/crotonase-like_dom_sf"/>
</dbReference>
<dbReference type="OrthoDB" id="5287407at2"/>
<dbReference type="MEROPS" id="S41.001"/>
<keyword evidence="2 5" id="KW-0645">Protease</keyword>
<comment type="similarity">
    <text evidence="1 5">Belongs to the peptidase S41A family.</text>
</comment>
<dbReference type="InterPro" id="IPR001478">
    <property type="entry name" value="PDZ"/>
</dbReference>
<dbReference type="GO" id="GO:0007165">
    <property type="term" value="P:signal transduction"/>
    <property type="evidence" value="ECO:0007669"/>
    <property type="project" value="TreeGrafter"/>
</dbReference>
<dbReference type="PANTHER" id="PTHR32060:SF22">
    <property type="entry name" value="CARBOXYL-TERMINAL-PROCESSING PEPTIDASE 3, CHLOROPLASTIC"/>
    <property type="match status" value="1"/>
</dbReference>
<dbReference type="SMART" id="SM00245">
    <property type="entry name" value="TSPc"/>
    <property type="match status" value="1"/>
</dbReference>
<dbReference type="NCBIfam" id="TIGR00225">
    <property type="entry name" value="prc"/>
    <property type="match status" value="1"/>
</dbReference>
<evidence type="ECO:0000256" key="6">
    <source>
        <dbReference type="SAM" id="Coils"/>
    </source>
</evidence>
<dbReference type="PANTHER" id="PTHR32060">
    <property type="entry name" value="TAIL-SPECIFIC PROTEASE"/>
    <property type="match status" value="1"/>
</dbReference>
<dbReference type="Gene3D" id="3.30.750.44">
    <property type="match status" value="1"/>
</dbReference>
<reference evidence="10 11" key="1">
    <citation type="journal article" date="2013" name="ISME J.">
        <title>By their genes ye shall know them: genomic signatures of predatory bacteria.</title>
        <authorList>
            <person name="Pasternak Z."/>
            <person name="Pietrokovski S."/>
            <person name="Rotem O."/>
            <person name="Gophna U."/>
            <person name="Lurie-Weinberger M.N."/>
            <person name="Jurkevitch E."/>
        </authorList>
    </citation>
    <scope>NUCLEOTIDE SEQUENCE [LARGE SCALE GENOMIC DNA]</scope>
    <source>
        <strain evidence="10 11">JSS</strain>
    </source>
</reference>
<evidence type="ECO:0000256" key="8">
    <source>
        <dbReference type="SAM" id="SignalP"/>
    </source>
</evidence>
<keyword evidence="8" id="KW-0732">Signal</keyword>
<dbReference type="InterPro" id="IPR036034">
    <property type="entry name" value="PDZ_sf"/>
</dbReference>
<dbReference type="Pfam" id="PF17804">
    <property type="entry name" value="TSP_NTD"/>
    <property type="match status" value="1"/>
</dbReference>
<organism evidence="10 11">
    <name type="scientific">Pseudobdellovibrio exovorus JSS</name>
    <dbReference type="NCBI Taxonomy" id="1184267"/>
    <lineage>
        <taxon>Bacteria</taxon>
        <taxon>Pseudomonadati</taxon>
        <taxon>Bdellovibrionota</taxon>
        <taxon>Bdellovibrionia</taxon>
        <taxon>Bdellovibrionales</taxon>
        <taxon>Pseudobdellovibrionaceae</taxon>
        <taxon>Pseudobdellovibrio</taxon>
    </lineage>
</organism>
<protein>
    <submittedName>
        <fullName evidence="10">Tail-specific protease</fullName>
    </submittedName>
</protein>
<dbReference type="GO" id="GO:0006508">
    <property type="term" value="P:proteolysis"/>
    <property type="evidence" value="ECO:0007669"/>
    <property type="project" value="UniProtKB-KW"/>
</dbReference>
<dbReference type="InterPro" id="IPR040573">
    <property type="entry name" value="TSP_N"/>
</dbReference>
<name>M4VPF9_9BACT</name>
<dbReference type="Pfam" id="PF00595">
    <property type="entry name" value="PDZ"/>
    <property type="match status" value="1"/>
</dbReference>
<evidence type="ECO:0000256" key="2">
    <source>
        <dbReference type="ARBA" id="ARBA00022670"/>
    </source>
</evidence>
<dbReference type="KEGG" id="bex:A11Q_791"/>
<dbReference type="GO" id="GO:0008236">
    <property type="term" value="F:serine-type peptidase activity"/>
    <property type="evidence" value="ECO:0007669"/>
    <property type="project" value="UniProtKB-KW"/>
</dbReference>
<feature type="chain" id="PRO_5004060409" evidence="8">
    <location>
        <begin position="19"/>
        <end position="668"/>
    </location>
</feature>
<evidence type="ECO:0000313" key="11">
    <source>
        <dbReference type="Proteomes" id="UP000012040"/>
    </source>
</evidence>
<dbReference type="PATRIC" id="fig|1184267.3.peg.799"/>
<evidence type="ECO:0000256" key="4">
    <source>
        <dbReference type="ARBA" id="ARBA00022825"/>
    </source>
</evidence>
<dbReference type="Proteomes" id="UP000012040">
    <property type="component" value="Chromosome"/>
</dbReference>
<dbReference type="Gene3D" id="3.90.226.10">
    <property type="entry name" value="2-enoyl-CoA Hydratase, Chain A, domain 1"/>
    <property type="match status" value="1"/>
</dbReference>
<dbReference type="CDD" id="cd07560">
    <property type="entry name" value="Peptidase_S41_CPP"/>
    <property type="match status" value="1"/>
</dbReference>
<feature type="region of interest" description="Disordered" evidence="7">
    <location>
        <begin position="610"/>
        <end position="630"/>
    </location>
</feature>
<feature type="coiled-coil region" evidence="6">
    <location>
        <begin position="171"/>
        <end position="198"/>
    </location>
</feature>
<dbReference type="eggNOG" id="COG0793">
    <property type="taxonomic scope" value="Bacteria"/>
</dbReference>
<keyword evidence="3 5" id="KW-0378">Hydrolase</keyword>
<dbReference type="GO" id="GO:0030288">
    <property type="term" value="C:outer membrane-bounded periplasmic space"/>
    <property type="evidence" value="ECO:0007669"/>
    <property type="project" value="TreeGrafter"/>
</dbReference>
<dbReference type="PROSITE" id="PS50106">
    <property type="entry name" value="PDZ"/>
    <property type="match status" value="1"/>
</dbReference>
<dbReference type="AlphaFoldDB" id="M4VPF9"/>
<proteinExistence type="inferred from homology"/>
<evidence type="ECO:0000256" key="1">
    <source>
        <dbReference type="ARBA" id="ARBA00009179"/>
    </source>
</evidence>
<dbReference type="Gene3D" id="2.30.42.10">
    <property type="match status" value="1"/>
</dbReference>
<sequence>MLIKILSFSLLISSAAYGQQFTKSLDCNWVDPIQTGFLQNHLSMKQKDKDLQARVIEQYIKRQDGAKMYLLASDVEKIKTSMKSVFDDVAKTECKFLNEVQEVLVKRVEERTEFVKKHLSAKDFKFNSETEFVYDPQHKVFATTSDEANEFVKKYIQFQVANYLATDIKMEEAKQRVIKNYERNLKRIKETKQETLIANYLNSFALSLDPHSSFFSREYYEDFTIDMSLSLEGIGATLSQEDGFTTVEALVAGGAASKSGLVKPQDKIIAVSQKNGKMENVVDMELKDVVKMIRGPKGTKVKLTILRKEDGSNKKFDIELTREKVALEDNAVSIYYQDREVDGVKKKIGIINFPSFYADSKRGGRSSAADMKKIVAEAKAKKVDGLVLDLSNNGGGSLEDAVKIGGLFIKTGNIVKQSSRREGMETPLADSDDKVDWNGPLVILTSRISASASEIVSGAMKDYGRAVVVGSDHTYGKGSIQTVIAVPGELGALKVTIGMFFTPSGYSTQLRGVESDIVIPTQYNVDDIGEKSMDYALPAKKIDSFISKDAFVDKGESAWSVIKPEWINKIRTRSAQRVAKSEDFKKIVDELEKTKKLGKTIKVSEVLKEKGEKEKKVKKSRYGSKDEKDKEYLDRAEIQEASDVLLDLISLQTGKDLSLTSNSTTTKK</sequence>
<evidence type="ECO:0000256" key="3">
    <source>
        <dbReference type="ARBA" id="ARBA00022801"/>
    </source>
</evidence>
<keyword evidence="11" id="KW-1185">Reference proteome</keyword>
<evidence type="ECO:0000256" key="5">
    <source>
        <dbReference type="RuleBase" id="RU004404"/>
    </source>
</evidence>
<dbReference type="EMBL" id="CP003537">
    <property type="protein sequence ID" value="AGH95009.1"/>
    <property type="molecule type" value="Genomic_DNA"/>
</dbReference>
<dbReference type="Pfam" id="PF03572">
    <property type="entry name" value="Peptidase_S41"/>
    <property type="match status" value="1"/>
</dbReference>
<dbReference type="SUPFAM" id="SSF52096">
    <property type="entry name" value="ClpP/crotonase"/>
    <property type="match status" value="1"/>
</dbReference>
<dbReference type="STRING" id="1184267.A11Q_791"/>
<gene>
    <name evidence="10" type="ORF">A11Q_791</name>
</gene>
<feature type="signal peptide" evidence="8">
    <location>
        <begin position="1"/>
        <end position="18"/>
    </location>
</feature>
<dbReference type="InterPro" id="IPR005151">
    <property type="entry name" value="Tail-specific_protease"/>
</dbReference>
<feature type="domain" description="PDZ" evidence="9">
    <location>
        <begin position="224"/>
        <end position="294"/>
    </location>
</feature>
<dbReference type="CDD" id="cd06782">
    <property type="entry name" value="cpPDZ_CPP-like"/>
    <property type="match status" value="1"/>
</dbReference>
<evidence type="ECO:0000256" key="7">
    <source>
        <dbReference type="SAM" id="MobiDB-lite"/>
    </source>
</evidence>
<dbReference type="RefSeq" id="WP_015469499.1">
    <property type="nucleotide sequence ID" value="NC_020813.1"/>
</dbReference>
<dbReference type="HOGENOM" id="CLU_016199_1_0_7"/>
<keyword evidence="4 5" id="KW-0720">Serine protease</keyword>
<dbReference type="InterPro" id="IPR004447">
    <property type="entry name" value="Peptidase_S41A"/>
</dbReference>
<evidence type="ECO:0000259" key="9">
    <source>
        <dbReference type="PROSITE" id="PS50106"/>
    </source>
</evidence>
<dbReference type="GO" id="GO:0004175">
    <property type="term" value="F:endopeptidase activity"/>
    <property type="evidence" value="ECO:0007669"/>
    <property type="project" value="TreeGrafter"/>
</dbReference>
<keyword evidence="6" id="KW-0175">Coiled coil</keyword>
<accession>M4VPF9</accession>
<dbReference type="SUPFAM" id="SSF50156">
    <property type="entry name" value="PDZ domain-like"/>
    <property type="match status" value="1"/>
</dbReference>